<organism evidence="1 2">
    <name type="scientific">Senna tora</name>
    <dbReference type="NCBI Taxonomy" id="362788"/>
    <lineage>
        <taxon>Eukaryota</taxon>
        <taxon>Viridiplantae</taxon>
        <taxon>Streptophyta</taxon>
        <taxon>Embryophyta</taxon>
        <taxon>Tracheophyta</taxon>
        <taxon>Spermatophyta</taxon>
        <taxon>Magnoliopsida</taxon>
        <taxon>eudicotyledons</taxon>
        <taxon>Gunneridae</taxon>
        <taxon>Pentapetalae</taxon>
        <taxon>rosids</taxon>
        <taxon>fabids</taxon>
        <taxon>Fabales</taxon>
        <taxon>Fabaceae</taxon>
        <taxon>Caesalpinioideae</taxon>
        <taxon>Cassia clade</taxon>
        <taxon>Senna</taxon>
    </lineage>
</organism>
<evidence type="ECO:0000313" key="1">
    <source>
        <dbReference type="EMBL" id="KAF7844590.1"/>
    </source>
</evidence>
<dbReference type="EMBL" id="JAAIUW010000001">
    <property type="protein sequence ID" value="KAF7844590.1"/>
    <property type="molecule type" value="Genomic_DNA"/>
</dbReference>
<keyword evidence="2" id="KW-1185">Reference proteome</keyword>
<evidence type="ECO:0000313" key="2">
    <source>
        <dbReference type="Proteomes" id="UP000634136"/>
    </source>
</evidence>
<name>A0A835CLJ4_9FABA</name>
<accession>A0A835CLJ4</accession>
<sequence length="34" mass="3801">MDAEATHCRWKTNFSPDNSVNLLLVIRGAPEEVS</sequence>
<gene>
    <name evidence="1" type="ORF">G2W53_001495</name>
</gene>
<proteinExistence type="predicted"/>
<comment type="caution">
    <text evidence="1">The sequence shown here is derived from an EMBL/GenBank/DDBJ whole genome shotgun (WGS) entry which is preliminary data.</text>
</comment>
<dbReference type="Proteomes" id="UP000634136">
    <property type="component" value="Unassembled WGS sequence"/>
</dbReference>
<dbReference type="AlphaFoldDB" id="A0A835CLJ4"/>
<protein>
    <submittedName>
        <fullName evidence="1">Uncharacterized protein</fullName>
    </submittedName>
</protein>
<reference evidence="1" key="1">
    <citation type="submission" date="2020-09" db="EMBL/GenBank/DDBJ databases">
        <title>Genome-Enabled Discovery of Anthraquinone Biosynthesis in Senna tora.</title>
        <authorList>
            <person name="Kang S.-H."/>
            <person name="Pandey R.P."/>
            <person name="Lee C.-M."/>
            <person name="Sim J.-S."/>
            <person name="Jeong J.-T."/>
            <person name="Choi B.-S."/>
            <person name="Jung M."/>
            <person name="Ginzburg D."/>
            <person name="Zhao K."/>
            <person name="Won S.Y."/>
            <person name="Oh T.-J."/>
            <person name="Yu Y."/>
            <person name="Kim N.-H."/>
            <person name="Lee O.R."/>
            <person name="Lee T.-H."/>
            <person name="Bashyal P."/>
            <person name="Kim T.-S."/>
            <person name="Lee W.-H."/>
            <person name="Kawkins C."/>
            <person name="Kim C.-K."/>
            <person name="Kim J.S."/>
            <person name="Ahn B.O."/>
            <person name="Rhee S.Y."/>
            <person name="Sohng J.K."/>
        </authorList>
    </citation>
    <scope>NUCLEOTIDE SEQUENCE</scope>
    <source>
        <tissue evidence="1">Leaf</tissue>
    </source>
</reference>